<evidence type="ECO:0008006" key="3">
    <source>
        <dbReference type="Google" id="ProtNLM"/>
    </source>
</evidence>
<proteinExistence type="predicted"/>
<name>A0A0F9VLH6_9ZZZZ</name>
<organism evidence="2">
    <name type="scientific">marine sediment metagenome</name>
    <dbReference type="NCBI Taxonomy" id="412755"/>
    <lineage>
        <taxon>unclassified sequences</taxon>
        <taxon>metagenomes</taxon>
        <taxon>ecological metagenomes</taxon>
    </lineage>
</organism>
<comment type="caution">
    <text evidence="2">The sequence shown here is derived from an EMBL/GenBank/DDBJ whole genome shotgun (WGS) entry which is preliminary data.</text>
</comment>
<protein>
    <recommendedName>
        <fullName evidence="3">ABC-2 type transporter domain-containing protein</fullName>
    </recommendedName>
</protein>
<sequence length="244" mass="25622">MGWWRRWWPVVAAGAATVVVELGAYIAGRAGGASQRNATLAMLAVAALWVALAAPVLAAGGRGWFDALCRGGIVADGSGVALAVLWLAPGPMTLWAALKVYCILAALATAAVAVVRAGRSDAGRCAIAIAWSTVVMAALAAPFWSNGLIASLQGRPRRLAVAWLVRVNPFQSILAATRRQLACVWNEEPVMYRLTRVGEYVQGPSVRWYTAAVLFAIVAGIFLGVGLLRRPAREPSPAGPPESP</sequence>
<feature type="transmembrane region" description="Helical" evidence="1">
    <location>
        <begin position="94"/>
        <end position="115"/>
    </location>
</feature>
<keyword evidence="1" id="KW-0812">Transmembrane</keyword>
<gene>
    <name evidence="2" type="ORF">LCGC14_0125070</name>
</gene>
<keyword evidence="1" id="KW-1133">Transmembrane helix</keyword>
<evidence type="ECO:0000313" key="2">
    <source>
        <dbReference type="EMBL" id="KKO00733.1"/>
    </source>
</evidence>
<feature type="transmembrane region" description="Helical" evidence="1">
    <location>
        <begin position="67"/>
        <end position="88"/>
    </location>
</feature>
<reference evidence="2" key="1">
    <citation type="journal article" date="2015" name="Nature">
        <title>Complex archaea that bridge the gap between prokaryotes and eukaryotes.</title>
        <authorList>
            <person name="Spang A."/>
            <person name="Saw J.H."/>
            <person name="Jorgensen S.L."/>
            <person name="Zaremba-Niedzwiedzka K."/>
            <person name="Martijn J."/>
            <person name="Lind A.E."/>
            <person name="van Eijk R."/>
            <person name="Schleper C."/>
            <person name="Guy L."/>
            <person name="Ettema T.J."/>
        </authorList>
    </citation>
    <scope>NUCLEOTIDE SEQUENCE</scope>
</reference>
<feature type="transmembrane region" description="Helical" evidence="1">
    <location>
        <begin position="7"/>
        <end position="28"/>
    </location>
</feature>
<accession>A0A0F9VLH6</accession>
<evidence type="ECO:0000256" key="1">
    <source>
        <dbReference type="SAM" id="Phobius"/>
    </source>
</evidence>
<feature type="transmembrane region" description="Helical" evidence="1">
    <location>
        <begin position="208"/>
        <end position="228"/>
    </location>
</feature>
<keyword evidence="1" id="KW-0472">Membrane</keyword>
<dbReference type="EMBL" id="LAZR01000039">
    <property type="protein sequence ID" value="KKO00733.1"/>
    <property type="molecule type" value="Genomic_DNA"/>
</dbReference>
<feature type="transmembrane region" description="Helical" evidence="1">
    <location>
        <begin position="127"/>
        <end position="145"/>
    </location>
</feature>
<dbReference type="AlphaFoldDB" id="A0A0F9VLH6"/>
<feature type="transmembrane region" description="Helical" evidence="1">
    <location>
        <begin position="40"/>
        <end position="60"/>
    </location>
</feature>